<organism evidence="2">
    <name type="scientific">uncultured Rubrobacteraceae bacterium</name>
    <dbReference type="NCBI Taxonomy" id="349277"/>
    <lineage>
        <taxon>Bacteria</taxon>
        <taxon>Bacillati</taxon>
        <taxon>Actinomycetota</taxon>
        <taxon>Rubrobacteria</taxon>
        <taxon>Rubrobacterales</taxon>
        <taxon>Rubrobacteraceae</taxon>
        <taxon>environmental samples</taxon>
    </lineage>
</organism>
<proteinExistence type="predicted"/>
<accession>A0A6J4PC17</accession>
<evidence type="ECO:0000313" key="2">
    <source>
        <dbReference type="EMBL" id="CAA9412177.1"/>
    </source>
</evidence>
<evidence type="ECO:0000256" key="1">
    <source>
        <dbReference type="SAM" id="MobiDB-lite"/>
    </source>
</evidence>
<feature type="non-terminal residue" evidence="2">
    <location>
        <position position="65"/>
    </location>
</feature>
<reference evidence="2" key="1">
    <citation type="submission" date="2020-02" db="EMBL/GenBank/DDBJ databases">
        <authorList>
            <person name="Meier V. D."/>
        </authorList>
    </citation>
    <scope>NUCLEOTIDE SEQUENCE</scope>
    <source>
        <strain evidence="2">AVDCRST_MAG22</strain>
    </source>
</reference>
<feature type="non-terminal residue" evidence="2">
    <location>
        <position position="1"/>
    </location>
</feature>
<dbReference type="EMBL" id="CADCUV010000077">
    <property type="protein sequence ID" value="CAA9412177.1"/>
    <property type="molecule type" value="Genomic_DNA"/>
</dbReference>
<feature type="region of interest" description="Disordered" evidence="1">
    <location>
        <begin position="1"/>
        <end position="65"/>
    </location>
</feature>
<protein>
    <submittedName>
        <fullName evidence="2">Uncharacterized protein</fullName>
    </submittedName>
</protein>
<dbReference type="AlphaFoldDB" id="A0A6J4PC17"/>
<gene>
    <name evidence="2" type="ORF">AVDCRST_MAG22-1983</name>
</gene>
<feature type="compositionally biased region" description="Basic residues" evidence="1">
    <location>
        <begin position="54"/>
        <end position="65"/>
    </location>
</feature>
<name>A0A6J4PC17_9ACTN</name>
<sequence>EDGSGPLPRRRRRRQPRSAGLRRERPGPGGVSRRRTRSRLDHREGGRGTARAPAGRRRAHHHALL</sequence>